<dbReference type="EMBL" id="QHCT01000001">
    <property type="protein sequence ID" value="RHX92796.1"/>
    <property type="molecule type" value="Genomic_DNA"/>
</dbReference>
<sequence length="88" mass="10009">MYELTTLTKDRRLSIGSCEGDHFVTSQVTITCRFENKIRKGIHSLNRIGKTFLAILMALERVQGILTKIRIPRDDSPSFLRNVKTGSN</sequence>
<evidence type="ECO:0000313" key="1">
    <source>
        <dbReference type="EMBL" id="RHX92796.1"/>
    </source>
</evidence>
<organism evidence="1 2">
    <name type="scientific">Leptospira stimsonii</name>
    <dbReference type="NCBI Taxonomy" id="2202203"/>
    <lineage>
        <taxon>Bacteria</taxon>
        <taxon>Pseudomonadati</taxon>
        <taxon>Spirochaetota</taxon>
        <taxon>Spirochaetia</taxon>
        <taxon>Leptospirales</taxon>
        <taxon>Leptospiraceae</taxon>
        <taxon>Leptospira</taxon>
    </lineage>
</organism>
<dbReference type="Proteomes" id="UP000265798">
    <property type="component" value="Unassembled WGS sequence"/>
</dbReference>
<accession>A0A396ZGH8</accession>
<comment type="caution">
    <text evidence="1">The sequence shown here is derived from an EMBL/GenBank/DDBJ whole genome shotgun (WGS) entry which is preliminary data.</text>
</comment>
<reference evidence="2" key="1">
    <citation type="submission" date="2018-05" db="EMBL/GenBank/DDBJ databases">
        <title>Leptospira yasudae sp. nov. and Leptospira stimsonii sp. nov., two pathogenic species of the genus Leptospira isolated from environmental sources.</title>
        <authorList>
            <person name="Casanovas-Massana A."/>
            <person name="Hamond C."/>
            <person name="Santos L.A."/>
            <person name="Hacker K.P."/>
            <person name="Balassiano I."/>
            <person name="Medeiros M.A."/>
            <person name="Reis M.G."/>
            <person name="Ko A.I."/>
            <person name="Wunder E.A."/>
        </authorList>
    </citation>
    <scope>NUCLEOTIDE SEQUENCE [LARGE SCALE GENOMIC DNA]</scope>
    <source>
        <strain evidence="2">Yale</strain>
    </source>
</reference>
<proteinExistence type="predicted"/>
<protein>
    <submittedName>
        <fullName evidence="1">Uncharacterized protein</fullName>
    </submittedName>
</protein>
<gene>
    <name evidence="1" type="ORF">DLM75_06415</name>
</gene>
<dbReference type="AlphaFoldDB" id="A0A396ZGH8"/>
<name>A0A396ZGH8_9LEPT</name>
<evidence type="ECO:0000313" key="2">
    <source>
        <dbReference type="Proteomes" id="UP000265798"/>
    </source>
</evidence>